<dbReference type="Proteomes" id="UP000051660">
    <property type="component" value="Unassembled WGS sequence"/>
</dbReference>
<sequence>MKTPVGLVTVALAVAILLAVSFLIATSTRGQEQAFGSSAGELEVRTVARGLVNPWALAFLPDGKMLVTERPGRMRLVTAEGQISPPLKGVPEAWASGQGGLLDVVTDKSFAQNKTIYFCYAERSEGGGRTTAARAKLNDGNGRLDEVKIIFRQQGPLSSGNHYGCRIAQADDGNLFVALGDHFTYRDEAQNLGNHLGKIVRIAPDGSVPSGNPFAGRAGAKPEIWSYGHRNVQALAINPATGEPWEIEHGPRGGDEVNVAGKGKNYGWPVIGYGIDYSGAKIHDATAKDGMEQPLKYWVPSIAPSGMAFYTGKLFPKWNGSLFLGALRGTMLVRLTLNGNTVASEERLLQNLHERIRDVRQGPDGALWLLTDSSNGRVLRVTPAAK</sequence>
<protein>
    <recommendedName>
        <fullName evidence="1">Glucose/Sorbosone dehydrogenase domain-containing protein</fullName>
    </recommendedName>
</protein>
<gene>
    <name evidence="2" type="ORF">CQ14_30050</name>
</gene>
<dbReference type="Pfam" id="PF07995">
    <property type="entry name" value="GSDH"/>
    <property type="match status" value="1"/>
</dbReference>
<dbReference type="EMBL" id="LLYB01000106">
    <property type="protein sequence ID" value="KRR18390.1"/>
    <property type="molecule type" value="Genomic_DNA"/>
</dbReference>
<dbReference type="InterPro" id="IPR011041">
    <property type="entry name" value="Quinoprot_gluc/sorb_DH_b-prop"/>
</dbReference>
<comment type="caution">
    <text evidence="2">The sequence shown here is derived from an EMBL/GenBank/DDBJ whole genome shotgun (WGS) entry which is preliminary data.</text>
</comment>
<dbReference type="Gene3D" id="2.120.10.30">
    <property type="entry name" value="TolB, C-terminal domain"/>
    <property type="match status" value="1"/>
</dbReference>
<evidence type="ECO:0000313" key="3">
    <source>
        <dbReference type="Proteomes" id="UP000051660"/>
    </source>
</evidence>
<dbReference type="RefSeq" id="WP_057861630.1">
    <property type="nucleotide sequence ID" value="NZ_LLYB01000106.1"/>
</dbReference>
<organism evidence="2 3">
    <name type="scientific">Bradyrhizobium lablabi</name>
    <dbReference type="NCBI Taxonomy" id="722472"/>
    <lineage>
        <taxon>Bacteria</taxon>
        <taxon>Pseudomonadati</taxon>
        <taxon>Pseudomonadota</taxon>
        <taxon>Alphaproteobacteria</taxon>
        <taxon>Hyphomicrobiales</taxon>
        <taxon>Nitrobacteraceae</taxon>
        <taxon>Bradyrhizobium</taxon>
    </lineage>
</organism>
<dbReference type="AlphaFoldDB" id="A0A0R3MNA0"/>
<feature type="domain" description="Glucose/Sorbosone dehydrogenase" evidence="1">
    <location>
        <begin position="52"/>
        <end position="380"/>
    </location>
</feature>
<proteinExistence type="predicted"/>
<reference evidence="2 3" key="1">
    <citation type="submission" date="2014-03" db="EMBL/GenBank/DDBJ databases">
        <title>Bradyrhizobium valentinum sp. nov., isolated from effective nodules of Lupinus mariae-josephae, a lupine endemic of basic-lime soils in Eastern Spain.</title>
        <authorList>
            <person name="Duran D."/>
            <person name="Rey L."/>
            <person name="Navarro A."/>
            <person name="Busquets A."/>
            <person name="Imperial J."/>
            <person name="Ruiz-Argueso T."/>
        </authorList>
    </citation>
    <scope>NUCLEOTIDE SEQUENCE [LARGE SCALE GENOMIC DNA]</scope>
    <source>
        <strain evidence="2 3">CCBAU 23086</strain>
    </source>
</reference>
<name>A0A0R3MNA0_9BRAD</name>
<dbReference type="InterPro" id="IPR011042">
    <property type="entry name" value="6-blade_b-propeller_TolB-like"/>
</dbReference>
<dbReference type="PANTHER" id="PTHR19328:SF75">
    <property type="entry name" value="ALDOSE SUGAR DEHYDROGENASE YLII"/>
    <property type="match status" value="1"/>
</dbReference>
<dbReference type="SUPFAM" id="SSF50952">
    <property type="entry name" value="Soluble quinoprotein glucose dehydrogenase"/>
    <property type="match status" value="1"/>
</dbReference>
<dbReference type="InterPro" id="IPR012938">
    <property type="entry name" value="Glc/Sorbosone_DH"/>
</dbReference>
<dbReference type="OrthoDB" id="9770043at2"/>
<dbReference type="PANTHER" id="PTHR19328">
    <property type="entry name" value="HEDGEHOG-INTERACTING PROTEIN"/>
    <property type="match status" value="1"/>
</dbReference>
<evidence type="ECO:0000313" key="2">
    <source>
        <dbReference type="EMBL" id="KRR18390.1"/>
    </source>
</evidence>
<evidence type="ECO:0000259" key="1">
    <source>
        <dbReference type="Pfam" id="PF07995"/>
    </source>
</evidence>
<accession>A0A0R3MNA0</accession>